<keyword evidence="2" id="KW-0472">Membrane</keyword>
<gene>
    <name evidence="3" type="primary">106051717</name>
</gene>
<name>A0A2C9MA92_BIOGL</name>
<proteinExistence type="predicted"/>
<feature type="transmembrane region" description="Helical" evidence="2">
    <location>
        <begin position="124"/>
        <end position="147"/>
    </location>
</feature>
<dbReference type="EnsemblMetazoa" id="BGLB040312-RB">
    <property type="protein sequence ID" value="BGLB040312-PB"/>
    <property type="gene ID" value="BGLB040312"/>
</dbReference>
<dbReference type="OrthoDB" id="10388946at2759"/>
<dbReference type="Proteomes" id="UP000076420">
    <property type="component" value="Unassembled WGS sequence"/>
</dbReference>
<dbReference type="EnsemblMetazoa" id="BGLB040312-RA">
    <property type="protein sequence ID" value="BGLB040312-PA"/>
    <property type="gene ID" value="BGLB040312"/>
</dbReference>
<reference evidence="3" key="1">
    <citation type="submission" date="2020-05" db="UniProtKB">
        <authorList>
            <consortium name="EnsemblMetazoa"/>
        </authorList>
    </citation>
    <scope>IDENTIFICATION</scope>
    <source>
        <strain evidence="3">BB02</strain>
    </source>
</reference>
<feature type="region of interest" description="Disordered" evidence="1">
    <location>
        <begin position="1"/>
        <end position="22"/>
    </location>
</feature>
<dbReference type="VEuPathDB" id="VectorBase:BGLAX_036513"/>
<evidence type="ECO:0000313" key="4">
    <source>
        <dbReference type="Proteomes" id="UP000076420"/>
    </source>
</evidence>
<dbReference type="KEGG" id="bgt:106051717"/>
<sequence length="157" mass="17170">MGITASVDQNTNHTTSEDDLEDGNAEVDIHVIAIEDNAVTSSVEQWNDLTEELLLTLDTHLTNSELRGRLPSYVDFNSTRVRHRSSPLYVQLAAYVDFSSQGPTHPVSPTAPANSFSSDRSLSVLLFLLSYFFVPAATLIQLIMAGACNSRGQSAPW</sequence>
<evidence type="ECO:0000256" key="1">
    <source>
        <dbReference type="SAM" id="MobiDB-lite"/>
    </source>
</evidence>
<keyword evidence="2" id="KW-0812">Transmembrane</keyword>
<dbReference type="VEuPathDB" id="VectorBase:BGLB040312"/>
<evidence type="ECO:0000256" key="2">
    <source>
        <dbReference type="SAM" id="Phobius"/>
    </source>
</evidence>
<feature type="compositionally biased region" description="Polar residues" evidence="1">
    <location>
        <begin position="1"/>
        <end position="14"/>
    </location>
</feature>
<protein>
    <submittedName>
        <fullName evidence="3">Uncharacterized protein</fullName>
    </submittedName>
</protein>
<evidence type="ECO:0000313" key="3">
    <source>
        <dbReference type="EnsemblMetazoa" id="BGLB040312-PB"/>
    </source>
</evidence>
<accession>A0A2C9MA92</accession>
<dbReference type="AlphaFoldDB" id="A0A2C9MA92"/>
<organism evidence="3 4">
    <name type="scientific">Biomphalaria glabrata</name>
    <name type="common">Bloodfluke planorb</name>
    <name type="synonym">Freshwater snail</name>
    <dbReference type="NCBI Taxonomy" id="6526"/>
    <lineage>
        <taxon>Eukaryota</taxon>
        <taxon>Metazoa</taxon>
        <taxon>Spiralia</taxon>
        <taxon>Lophotrochozoa</taxon>
        <taxon>Mollusca</taxon>
        <taxon>Gastropoda</taxon>
        <taxon>Heterobranchia</taxon>
        <taxon>Euthyneura</taxon>
        <taxon>Panpulmonata</taxon>
        <taxon>Hygrophila</taxon>
        <taxon>Lymnaeoidea</taxon>
        <taxon>Planorbidae</taxon>
        <taxon>Biomphalaria</taxon>
    </lineage>
</organism>
<keyword evidence="2" id="KW-1133">Transmembrane helix</keyword>